<dbReference type="GO" id="GO:0046872">
    <property type="term" value="F:metal ion binding"/>
    <property type="evidence" value="ECO:0007669"/>
    <property type="project" value="UniProtKB-KW"/>
</dbReference>
<keyword evidence="2" id="KW-1277">Toxin-antitoxin system</keyword>
<dbReference type="GO" id="GO:0016779">
    <property type="term" value="F:nucleotidyltransferase activity"/>
    <property type="evidence" value="ECO:0007669"/>
    <property type="project" value="UniProtKB-KW"/>
</dbReference>
<dbReference type="AlphaFoldDB" id="A0A9Q2ZL86"/>
<evidence type="ECO:0000256" key="8">
    <source>
        <dbReference type="ARBA" id="ARBA00022842"/>
    </source>
</evidence>
<dbReference type="InterPro" id="IPR043519">
    <property type="entry name" value="NT_sf"/>
</dbReference>
<comment type="similarity">
    <text evidence="9">Belongs to the MntA antitoxin family.</text>
</comment>
<organism evidence="11 12">
    <name type="scientific">Curtobacterium flaccumfaciens pv. flaccumfaciens</name>
    <dbReference type="NCBI Taxonomy" id="138532"/>
    <lineage>
        <taxon>Bacteria</taxon>
        <taxon>Bacillati</taxon>
        <taxon>Actinomycetota</taxon>
        <taxon>Actinomycetes</taxon>
        <taxon>Micrococcales</taxon>
        <taxon>Microbacteriaceae</taxon>
        <taxon>Curtobacterium</taxon>
    </lineage>
</organism>
<comment type="cofactor">
    <cofactor evidence="1">
        <name>Mg(2+)</name>
        <dbReference type="ChEBI" id="CHEBI:18420"/>
    </cofactor>
</comment>
<dbReference type="SUPFAM" id="SSF47413">
    <property type="entry name" value="lambda repressor-like DNA-binding domains"/>
    <property type="match status" value="1"/>
</dbReference>
<gene>
    <name evidence="11" type="ORF">KK103_12585</name>
</gene>
<keyword evidence="6" id="KW-0547">Nucleotide-binding</keyword>
<keyword evidence="3" id="KW-0808">Transferase</keyword>
<dbReference type="InterPro" id="IPR002934">
    <property type="entry name" value="Polymerase_NTP_transf_dom"/>
</dbReference>
<dbReference type="SUPFAM" id="SSF81301">
    <property type="entry name" value="Nucleotidyltransferase"/>
    <property type="match status" value="1"/>
</dbReference>
<dbReference type="Pfam" id="PF01909">
    <property type="entry name" value="NTP_transf_2"/>
    <property type="match status" value="1"/>
</dbReference>
<keyword evidence="4" id="KW-0548">Nucleotidyltransferase</keyword>
<dbReference type="PROSITE" id="PS50943">
    <property type="entry name" value="HTH_CROC1"/>
    <property type="match status" value="1"/>
</dbReference>
<evidence type="ECO:0000256" key="9">
    <source>
        <dbReference type="ARBA" id="ARBA00038276"/>
    </source>
</evidence>
<dbReference type="CDD" id="cd00093">
    <property type="entry name" value="HTH_XRE"/>
    <property type="match status" value="1"/>
</dbReference>
<dbReference type="CDD" id="cd05403">
    <property type="entry name" value="NT_KNTase_like"/>
    <property type="match status" value="1"/>
</dbReference>
<evidence type="ECO:0000259" key="10">
    <source>
        <dbReference type="PROSITE" id="PS50943"/>
    </source>
</evidence>
<evidence type="ECO:0000256" key="7">
    <source>
        <dbReference type="ARBA" id="ARBA00022840"/>
    </source>
</evidence>
<keyword evidence="7" id="KW-0067">ATP-binding</keyword>
<comment type="caution">
    <text evidence="11">The sequence shown here is derived from an EMBL/GenBank/DDBJ whole genome shotgun (WGS) entry which is preliminary data.</text>
</comment>
<evidence type="ECO:0000256" key="3">
    <source>
        <dbReference type="ARBA" id="ARBA00022679"/>
    </source>
</evidence>
<evidence type="ECO:0000256" key="2">
    <source>
        <dbReference type="ARBA" id="ARBA00022649"/>
    </source>
</evidence>
<dbReference type="RefSeq" id="WP_214563332.1">
    <property type="nucleotide sequence ID" value="NZ_JAHEWX010000016.1"/>
</dbReference>
<dbReference type="GO" id="GO:0005524">
    <property type="term" value="F:ATP binding"/>
    <property type="evidence" value="ECO:0007669"/>
    <property type="project" value="UniProtKB-KW"/>
</dbReference>
<dbReference type="Pfam" id="PF01381">
    <property type="entry name" value="HTH_3"/>
    <property type="match status" value="1"/>
</dbReference>
<evidence type="ECO:0000256" key="4">
    <source>
        <dbReference type="ARBA" id="ARBA00022695"/>
    </source>
</evidence>
<dbReference type="Gene3D" id="3.30.460.10">
    <property type="entry name" value="Beta Polymerase, domain 2"/>
    <property type="match status" value="1"/>
</dbReference>
<evidence type="ECO:0000256" key="1">
    <source>
        <dbReference type="ARBA" id="ARBA00001946"/>
    </source>
</evidence>
<evidence type="ECO:0000313" key="11">
    <source>
        <dbReference type="EMBL" id="MBT1542601.1"/>
    </source>
</evidence>
<dbReference type="Gene3D" id="1.10.260.40">
    <property type="entry name" value="lambda repressor-like DNA-binding domains"/>
    <property type="match status" value="1"/>
</dbReference>
<sequence length="154" mass="17033">MRIERAAELIRAAREDLGLSQTGLAAAVGMQQPTISAYESGRKRPRPESLRRILEAAHTRPSIPLAVYADAILDEAKRFHLEDVRVFGSAVRGQDTEHSDIDLLVHLTPAASLFDLGGFAHEVERITGFEVDVLTDDLEDDEHFVHVLDEAVPL</sequence>
<keyword evidence="8" id="KW-0460">Magnesium</keyword>
<dbReference type="Proteomes" id="UP000709437">
    <property type="component" value="Unassembled WGS sequence"/>
</dbReference>
<feature type="domain" description="HTH cro/C1-type" evidence="10">
    <location>
        <begin position="10"/>
        <end position="56"/>
    </location>
</feature>
<dbReference type="PANTHER" id="PTHR33571">
    <property type="entry name" value="SSL8005 PROTEIN"/>
    <property type="match status" value="1"/>
</dbReference>
<protein>
    <submittedName>
        <fullName evidence="11">XRE family transcriptional regulator</fullName>
    </submittedName>
</protein>
<dbReference type="InterPro" id="IPR052038">
    <property type="entry name" value="Type-VII_TA_antitoxin"/>
</dbReference>
<dbReference type="EMBL" id="JAHEWX010000016">
    <property type="protein sequence ID" value="MBT1542601.1"/>
    <property type="molecule type" value="Genomic_DNA"/>
</dbReference>
<evidence type="ECO:0000256" key="5">
    <source>
        <dbReference type="ARBA" id="ARBA00022723"/>
    </source>
</evidence>
<dbReference type="GO" id="GO:0003677">
    <property type="term" value="F:DNA binding"/>
    <property type="evidence" value="ECO:0007669"/>
    <property type="project" value="InterPro"/>
</dbReference>
<accession>A0A9Q2ZL86</accession>
<proteinExistence type="inferred from homology"/>
<name>A0A9Q2ZL86_9MICO</name>
<dbReference type="InterPro" id="IPR001387">
    <property type="entry name" value="Cro/C1-type_HTH"/>
</dbReference>
<dbReference type="PANTHER" id="PTHR33571:SF12">
    <property type="entry name" value="BSL3053 PROTEIN"/>
    <property type="match status" value="1"/>
</dbReference>
<dbReference type="SMART" id="SM00530">
    <property type="entry name" value="HTH_XRE"/>
    <property type="match status" value="1"/>
</dbReference>
<evidence type="ECO:0000313" key="12">
    <source>
        <dbReference type="Proteomes" id="UP000709437"/>
    </source>
</evidence>
<evidence type="ECO:0000256" key="6">
    <source>
        <dbReference type="ARBA" id="ARBA00022741"/>
    </source>
</evidence>
<reference evidence="11" key="1">
    <citation type="submission" date="2021-05" db="EMBL/GenBank/DDBJ databases">
        <title>Whole genome sequence of Curtobacterium flaccumfaciens pv. flaccumfaciens strain CFBP 3417.</title>
        <authorList>
            <person name="Osdaghi E."/>
            <person name="Taghouti G."/>
            <person name="Portier P."/>
            <person name="Fazliarab A."/>
            <person name="Taghavi S.M."/>
            <person name="Briand M."/>
            <person name="Le-Saux M."/>
            <person name="Jacques M.-A."/>
        </authorList>
    </citation>
    <scope>NUCLEOTIDE SEQUENCE</scope>
    <source>
        <strain evidence="11">CFBP 3417</strain>
    </source>
</reference>
<dbReference type="InterPro" id="IPR010982">
    <property type="entry name" value="Lambda_DNA-bd_dom_sf"/>
</dbReference>
<keyword evidence="5" id="KW-0479">Metal-binding</keyword>